<dbReference type="InterPro" id="IPR029063">
    <property type="entry name" value="SAM-dependent_MTases_sf"/>
</dbReference>
<evidence type="ECO:0000256" key="3">
    <source>
        <dbReference type="ARBA" id="ARBA00022679"/>
    </source>
</evidence>
<evidence type="ECO:0000256" key="6">
    <source>
        <dbReference type="HAMAP-Rule" id="MF_01872"/>
    </source>
</evidence>
<organism evidence="8 9">
    <name type="scientific">Ferrimonas pelagia</name>
    <dbReference type="NCBI Taxonomy" id="1177826"/>
    <lineage>
        <taxon>Bacteria</taxon>
        <taxon>Pseudomonadati</taxon>
        <taxon>Pseudomonadota</taxon>
        <taxon>Gammaproteobacteria</taxon>
        <taxon>Alteromonadales</taxon>
        <taxon>Ferrimonadaceae</taxon>
        <taxon>Ferrimonas</taxon>
    </lineage>
</organism>
<evidence type="ECO:0000313" key="8">
    <source>
        <dbReference type="EMBL" id="GAA4877577.1"/>
    </source>
</evidence>
<dbReference type="InterPro" id="IPR050210">
    <property type="entry name" value="tRNA_Adenine-N(6)_MTase"/>
</dbReference>
<dbReference type="InterPro" id="IPR007848">
    <property type="entry name" value="Small_mtfrase_dom"/>
</dbReference>
<dbReference type="Proteomes" id="UP001499988">
    <property type="component" value="Unassembled WGS sequence"/>
</dbReference>
<evidence type="ECO:0000256" key="1">
    <source>
        <dbReference type="ARBA" id="ARBA00022490"/>
    </source>
</evidence>
<comment type="function">
    <text evidence="6">Specifically methylates the adenine in position 37 of tRNA(1)(Val) (anticodon cmo5UAC).</text>
</comment>
<evidence type="ECO:0000259" key="7">
    <source>
        <dbReference type="Pfam" id="PF05175"/>
    </source>
</evidence>
<dbReference type="CDD" id="cd02440">
    <property type="entry name" value="AdoMet_MTases"/>
    <property type="match status" value="1"/>
</dbReference>
<gene>
    <name evidence="8" type="ORF">GCM10023333_08600</name>
</gene>
<dbReference type="RefSeq" id="WP_345333770.1">
    <property type="nucleotide sequence ID" value="NZ_BAABJZ010000009.1"/>
</dbReference>
<dbReference type="HAMAP" id="MF_01872">
    <property type="entry name" value="tRNA_methyltr_YfiC"/>
    <property type="match status" value="1"/>
</dbReference>
<feature type="domain" description="Methyltransferase small" evidence="7">
    <location>
        <begin position="34"/>
        <end position="124"/>
    </location>
</feature>
<keyword evidence="9" id="KW-1185">Reference proteome</keyword>
<evidence type="ECO:0000256" key="4">
    <source>
        <dbReference type="ARBA" id="ARBA00022691"/>
    </source>
</evidence>
<dbReference type="Gene3D" id="3.40.50.150">
    <property type="entry name" value="Vaccinia Virus protein VP39"/>
    <property type="match status" value="1"/>
</dbReference>
<accession>A0ABP9EIJ5</accession>
<dbReference type="GO" id="GO:0008168">
    <property type="term" value="F:methyltransferase activity"/>
    <property type="evidence" value="ECO:0007669"/>
    <property type="project" value="UniProtKB-KW"/>
</dbReference>
<name>A0ABP9EIJ5_9GAMM</name>
<dbReference type="EMBL" id="BAABJZ010000009">
    <property type="protein sequence ID" value="GAA4877577.1"/>
    <property type="molecule type" value="Genomic_DNA"/>
</dbReference>
<dbReference type="InterPro" id="IPR002052">
    <property type="entry name" value="DNA_methylase_N6_adenine_CS"/>
</dbReference>
<dbReference type="Pfam" id="PF05175">
    <property type="entry name" value="MTS"/>
    <property type="match status" value="1"/>
</dbReference>
<protein>
    <recommendedName>
        <fullName evidence="6">tRNA1(Val) (adenine(37)-N6)-methyltransferase</fullName>
        <ecNumber evidence="6">2.1.1.223</ecNumber>
    </recommendedName>
    <alternativeName>
        <fullName evidence="6">tRNA m6A37 methyltransferase</fullName>
    </alternativeName>
</protein>
<dbReference type="InterPro" id="IPR022882">
    <property type="entry name" value="tRNA_adenine-N6_MeTrfase"/>
</dbReference>
<comment type="similarity">
    <text evidence="6">Belongs to the methyltransferase superfamily. tRNA (adenine-N(6)-)-methyltransferase family.</text>
</comment>
<reference evidence="9" key="1">
    <citation type="journal article" date="2019" name="Int. J. Syst. Evol. Microbiol.">
        <title>The Global Catalogue of Microorganisms (GCM) 10K type strain sequencing project: providing services to taxonomists for standard genome sequencing and annotation.</title>
        <authorList>
            <consortium name="The Broad Institute Genomics Platform"/>
            <consortium name="The Broad Institute Genome Sequencing Center for Infectious Disease"/>
            <person name="Wu L."/>
            <person name="Ma J."/>
        </authorList>
    </citation>
    <scope>NUCLEOTIDE SEQUENCE [LARGE SCALE GENOMIC DNA]</scope>
    <source>
        <strain evidence="9">JCM 18401</strain>
    </source>
</reference>
<keyword evidence="4 6" id="KW-0949">S-adenosyl-L-methionine</keyword>
<keyword evidence="5 6" id="KW-0819">tRNA processing</keyword>
<evidence type="ECO:0000313" key="9">
    <source>
        <dbReference type="Proteomes" id="UP001499988"/>
    </source>
</evidence>
<comment type="catalytic activity">
    <reaction evidence="6">
        <text>adenosine(37) in tRNA1(Val) + S-adenosyl-L-methionine = N(6)-methyladenosine(37) in tRNA1(Val) + S-adenosyl-L-homocysteine + H(+)</text>
        <dbReference type="Rhea" id="RHEA:43160"/>
        <dbReference type="Rhea" id="RHEA-COMP:10369"/>
        <dbReference type="Rhea" id="RHEA-COMP:10370"/>
        <dbReference type="ChEBI" id="CHEBI:15378"/>
        <dbReference type="ChEBI" id="CHEBI:57856"/>
        <dbReference type="ChEBI" id="CHEBI:59789"/>
        <dbReference type="ChEBI" id="CHEBI:74411"/>
        <dbReference type="ChEBI" id="CHEBI:74449"/>
        <dbReference type="EC" id="2.1.1.223"/>
    </reaction>
</comment>
<keyword evidence="1 6" id="KW-0963">Cytoplasm</keyword>
<sequence length="237" mass="26037">MPFSFKQFHVDDRQCGMPVSTDAVLLGAWAQLPDAGHIVDIGTGSGILALMCAQRTQATITALELDPAAAQQAEQNFAASRWADRLEVIPQAVQEWWPSNAVDAIICNPPYFTSGERTLKCDRRALARHHDGLSHTELLAALARLLSPQGCASLILPVAEATRLTDELARHGLHLHRYCSVQTTANKPAQRALLAIARQPGACVQDTMLIRQSDGQYSEAFSRLTENFYLHIGSQRR</sequence>
<keyword evidence="2 6" id="KW-0489">Methyltransferase</keyword>
<dbReference type="PANTHER" id="PTHR47739:SF1">
    <property type="entry name" value="TRNA1(VAL) (ADENINE(37)-N6)-METHYLTRANSFERASE"/>
    <property type="match status" value="1"/>
</dbReference>
<evidence type="ECO:0000256" key="2">
    <source>
        <dbReference type="ARBA" id="ARBA00022603"/>
    </source>
</evidence>
<comment type="caution">
    <text evidence="8">The sequence shown here is derived from an EMBL/GenBank/DDBJ whole genome shotgun (WGS) entry which is preliminary data.</text>
</comment>
<dbReference type="GO" id="GO:0032259">
    <property type="term" value="P:methylation"/>
    <property type="evidence" value="ECO:0007669"/>
    <property type="project" value="UniProtKB-KW"/>
</dbReference>
<dbReference type="PANTHER" id="PTHR47739">
    <property type="entry name" value="TRNA1(VAL) (ADENINE(37)-N6)-METHYLTRANSFERASE"/>
    <property type="match status" value="1"/>
</dbReference>
<dbReference type="SUPFAM" id="SSF53335">
    <property type="entry name" value="S-adenosyl-L-methionine-dependent methyltransferases"/>
    <property type="match status" value="1"/>
</dbReference>
<proteinExistence type="inferred from homology"/>
<keyword evidence="3 6" id="KW-0808">Transferase</keyword>
<dbReference type="PROSITE" id="PS00092">
    <property type="entry name" value="N6_MTASE"/>
    <property type="match status" value="1"/>
</dbReference>
<comment type="subcellular location">
    <subcellularLocation>
        <location evidence="6">Cytoplasm</location>
    </subcellularLocation>
</comment>
<dbReference type="EC" id="2.1.1.223" evidence="6"/>
<evidence type="ECO:0000256" key="5">
    <source>
        <dbReference type="ARBA" id="ARBA00022694"/>
    </source>
</evidence>